<evidence type="ECO:0008006" key="3">
    <source>
        <dbReference type="Google" id="ProtNLM"/>
    </source>
</evidence>
<dbReference type="Proteomes" id="UP000185062">
    <property type="component" value="Unassembled WGS sequence"/>
</dbReference>
<proteinExistence type="predicted"/>
<evidence type="ECO:0000313" key="1">
    <source>
        <dbReference type="EMBL" id="SIO16234.1"/>
    </source>
</evidence>
<reference evidence="1 2" key="1">
    <citation type="submission" date="2016-12" db="EMBL/GenBank/DDBJ databases">
        <authorList>
            <person name="Song W.-J."/>
            <person name="Kurnit D.M."/>
        </authorList>
    </citation>
    <scope>NUCLEOTIDE SEQUENCE [LARGE SCALE GENOMIC DNA]</scope>
    <source>
        <strain evidence="1 2">ATCC 49181</strain>
    </source>
</reference>
<keyword evidence="2" id="KW-1185">Reference proteome</keyword>
<organism evidence="1 2">
    <name type="scientific">Nitrosomonas cryotolerans ATCC 49181</name>
    <dbReference type="NCBI Taxonomy" id="1131553"/>
    <lineage>
        <taxon>Bacteria</taxon>
        <taxon>Pseudomonadati</taxon>
        <taxon>Pseudomonadota</taxon>
        <taxon>Betaproteobacteria</taxon>
        <taxon>Nitrosomonadales</taxon>
        <taxon>Nitrosomonadaceae</taxon>
        <taxon>Nitrosomonas</taxon>
    </lineage>
</organism>
<dbReference type="STRING" id="44575.SAMN05216419_102040"/>
<dbReference type="EMBL" id="FSRO01000001">
    <property type="protein sequence ID" value="SIO16234.1"/>
    <property type="molecule type" value="Genomic_DNA"/>
</dbReference>
<evidence type="ECO:0000313" key="2">
    <source>
        <dbReference type="Proteomes" id="UP000185062"/>
    </source>
</evidence>
<dbReference type="RefSeq" id="WP_256205445.1">
    <property type="nucleotide sequence ID" value="NZ_FSRO01000001.1"/>
</dbReference>
<gene>
    <name evidence="1" type="ORF">SAMN02743940_1080</name>
</gene>
<accession>A0A1N6H8W6</accession>
<sequence length="43" mass="4920">MKVSLLATILVVLFLAACDRPKQALPEQEKENFKELMSEQNKD</sequence>
<protein>
    <recommendedName>
        <fullName evidence="3">Lipoprotein</fullName>
    </recommendedName>
</protein>
<dbReference type="PROSITE" id="PS51257">
    <property type="entry name" value="PROKAR_LIPOPROTEIN"/>
    <property type="match status" value="1"/>
</dbReference>
<name>A0A1N6H8W6_9PROT</name>
<dbReference type="AlphaFoldDB" id="A0A1N6H8W6"/>